<feature type="domain" description="Type I restriction modification DNA specificity" evidence="5">
    <location>
        <begin position="80"/>
        <end position="177"/>
    </location>
</feature>
<comment type="similarity">
    <text evidence="1">Belongs to the type-I restriction system S methylase family.</text>
</comment>
<keyword evidence="4" id="KW-0175">Coiled coil</keyword>
<accession>A0A562MT76</accession>
<evidence type="ECO:0000313" key="6">
    <source>
        <dbReference type="EMBL" id="TWI22791.1"/>
    </source>
</evidence>
<evidence type="ECO:0000256" key="3">
    <source>
        <dbReference type="ARBA" id="ARBA00023125"/>
    </source>
</evidence>
<dbReference type="InterPro" id="IPR044946">
    <property type="entry name" value="Restrct_endonuc_typeI_TRD_sf"/>
</dbReference>
<keyword evidence="7" id="KW-1185">Reference proteome</keyword>
<dbReference type="GO" id="GO:0003677">
    <property type="term" value="F:DNA binding"/>
    <property type="evidence" value="ECO:0007669"/>
    <property type="project" value="UniProtKB-KW"/>
</dbReference>
<keyword evidence="3" id="KW-0238">DNA-binding</keyword>
<evidence type="ECO:0000259" key="5">
    <source>
        <dbReference type="Pfam" id="PF01420"/>
    </source>
</evidence>
<feature type="coiled-coil region" evidence="4">
    <location>
        <begin position="369"/>
        <end position="396"/>
    </location>
</feature>
<keyword evidence="2" id="KW-0680">Restriction system</keyword>
<dbReference type="SUPFAM" id="SSF116734">
    <property type="entry name" value="DNA methylase specificity domain"/>
    <property type="match status" value="2"/>
</dbReference>
<proteinExistence type="inferred from homology"/>
<protein>
    <submittedName>
        <fullName evidence="6">Type I restriction enzyme S subunit</fullName>
    </submittedName>
</protein>
<gene>
    <name evidence="6" type="ORF">IQ26_06595</name>
</gene>
<dbReference type="InterPro" id="IPR000055">
    <property type="entry name" value="Restrct_endonuc_typeI_TRD"/>
</dbReference>
<dbReference type="Proteomes" id="UP000317122">
    <property type="component" value="Unassembled WGS sequence"/>
</dbReference>
<name>A0A562MT76_9HYPH</name>
<dbReference type="EMBL" id="VLKT01000064">
    <property type="protein sequence ID" value="TWI22791.1"/>
    <property type="molecule type" value="Genomic_DNA"/>
</dbReference>
<dbReference type="PANTHER" id="PTHR30408">
    <property type="entry name" value="TYPE-1 RESTRICTION ENZYME ECOKI SPECIFICITY PROTEIN"/>
    <property type="match status" value="1"/>
</dbReference>
<sequence>MTLPMRWSHGTLDDVISSVRGGFSAKCDDRQALPSERAVLKTGAVLNGRFDATQNKYVPPSEHASLRTPVSAGTIVFCRKNSEDTIGAAALVERDDPNIFLSDLLWELRPATGVDLHWLVSSLKCDRTRKLIQIEATGTQSTMKNISQGRLLSVPVAIPPLPEQRKIAEILRTWDVAIQKLEALRAGNLRRRVWLRSHLFTGRTRLPGYSGTWREVPLGEVLTEHGLQGTGAEQVFSVSVHKGLVNQIEHLGRSFAASETGHYNRVLPGDIVYTKSPTGDFPLGIIKQSKIGQEVIVSPLYGVFTPATYAFGVILDALFESPIAVRNYLHPLVQKGAKNTIAITNCRFLEGKLRLPMDPAEQAAIAEIVEASQSELACIEAEIQALTRQKRGLMQKLLTGEWRVSC</sequence>
<dbReference type="Pfam" id="PF01420">
    <property type="entry name" value="Methylase_S"/>
    <property type="match status" value="1"/>
</dbReference>
<evidence type="ECO:0000256" key="2">
    <source>
        <dbReference type="ARBA" id="ARBA00022747"/>
    </source>
</evidence>
<dbReference type="PANTHER" id="PTHR30408:SF13">
    <property type="entry name" value="TYPE I RESTRICTION ENZYME HINDI SPECIFICITY SUBUNIT"/>
    <property type="match status" value="1"/>
</dbReference>
<comment type="caution">
    <text evidence="6">The sequence shown here is derived from an EMBL/GenBank/DDBJ whole genome shotgun (WGS) entry which is preliminary data.</text>
</comment>
<reference evidence="6 7" key="1">
    <citation type="journal article" date="2015" name="Stand. Genomic Sci.">
        <title>Genomic Encyclopedia of Bacterial and Archaeal Type Strains, Phase III: the genomes of soil and plant-associated and newly described type strains.</title>
        <authorList>
            <person name="Whitman W.B."/>
            <person name="Woyke T."/>
            <person name="Klenk H.P."/>
            <person name="Zhou Y."/>
            <person name="Lilburn T.G."/>
            <person name="Beck B.J."/>
            <person name="De Vos P."/>
            <person name="Vandamme P."/>
            <person name="Eisen J.A."/>
            <person name="Garrity G."/>
            <person name="Hugenholtz P."/>
            <person name="Kyrpides N.C."/>
        </authorList>
    </citation>
    <scope>NUCLEOTIDE SEQUENCE [LARGE SCALE GENOMIC DNA]</scope>
    <source>
        <strain evidence="6 7">CGMCC 1.2546</strain>
    </source>
</reference>
<evidence type="ECO:0000256" key="4">
    <source>
        <dbReference type="SAM" id="Coils"/>
    </source>
</evidence>
<evidence type="ECO:0000313" key="7">
    <source>
        <dbReference type="Proteomes" id="UP000317122"/>
    </source>
</evidence>
<dbReference type="Gene3D" id="3.90.220.20">
    <property type="entry name" value="DNA methylase specificity domains"/>
    <property type="match status" value="2"/>
</dbReference>
<dbReference type="InterPro" id="IPR052021">
    <property type="entry name" value="Type-I_RS_S_subunit"/>
</dbReference>
<dbReference type="AlphaFoldDB" id="A0A562MT76"/>
<dbReference type="GO" id="GO:0009307">
    <property type="term" value="P:DNA restriction-modification system"/>
    <property type="evidence" value="ECO:0007669"/>
    <property type="project" value="UniProtKB-KW"/>
</dbReference>
<evidence type="ECO:0000256" key="1">
    <source>
        <dbReference type="ARBA" id="ARBA00010923"/>
    </source>
</evidence>
<dbReference type="RefSeq" id="WP_208760265.1">
    <property type="nucleotide sequence ID" value="NZ_BSPF01000069.1"/>
</dbReference>
<organism evidence="6 7">
    <name type="scientific">Mesorhizobium tianshanense</name>
    <dbReference type="NCBI Taxonomy" id="39844"/>
    <lineage>
        <taxon>Bacteria</taxon>
        <taxon>Pseudomonadati</taxon>
        <taxon>Pseudomonadota</taxon>
        <taxon>Alphaproteobacteria</taxon>
        <taxon>Hyphomicrobiales</taxon>
        <taxon>Phyllobacteriaceae</taxon>
        <taxon>Mesorhizobium</taxon>
    </lineage>
</organism>